<name>A0A4S8JDP7_MUSBA</name>
<evidence type="ECO:0000313" key="3">
    <source>
        <dbReference type="Proteomes" id="UP000317650"/>
    </source>
</evidence>
<dbReference type="AlphaFoldDB" id="A0A4S8JDP7"/>
<reference evidence="2 3" key="1">
    <citation type="journal article" date="2019" name="Nat. Plants">
        <title>Genome sequencing of Musa balbisiana reveals subgenome evolution and function divergence in polyploid bananas.</title>
        <authorList>
            <person name="Yao X."/>
        </authorList>
    </citation>
    <scope>NUCLEOTIDE SEQUENCE [LARGE SCALE GENOMIC DNA]</scope>
    <source>
        <strain evidence="3">cv. DH-PKW</strain>
        <tissue evidence="2">Leaves</tissue>
    </source>
</reference>
<accession>A0A4S8JDP7</accession>
<feature type="compositionally biased region" description="Polar residues" evidence="1">
    <location>
        <begin position="119"/>
        <end position="129"/>
    </location>
</feature>
<gene>
    <name evidence="2" type="ORF">C4D60_Mb07t00200</name>
</gene>
<protein>
    <submittedName>
        <fullName evidence="2">Uncharacterized protein</fullName>
    </submittedName>
</protein>
<organism evidence="2 3">
    <name type="scientific">Musa balbisiana</name>
    <name type="common">Banana</name>
    <dbReference type="NCBI Taxonomy" id="52838"/>
    <lineage>
        <taxon>Eukaryota</taxon>
        <taxon>Viridiplantae</taxon>
        <taxon>Streptophyta</taxon>
        <taxon>Embryophyta</taxon>
        <taxon>Tracheophyta</taxon>
        <taxon>Spermatophyta</taxon>
        <taxon>Magnoliopsida</taxon>
        <taxon>Liliopsida</taxon>
        <taxon>Zingiberales</taxon>
        <taxon>Musaceae</taxon>
        <taxon>Musa</taxon>
    </lineage>
</organism>
<evidence type="ECO:0000256" key="1">
    <source>
        <dbReference type="SAM" id="MobiDB-lite"/>
    </source>
</evidence>
<evidence type="ECO:0000313" key="2">
    <source>
        <dbReference type="EMBL" id="THU59254.1"/>
    </source>
</evidence>
<dbReference type="Proteomes" id="UP000317650">
    <property type="component" value="Chromosome 7"/>
</dbReference>
<dbReference type="InterPro" id="IPR028322">
    <property type="entry name" value="PNRC-like_rgn"/>
</dbReference>
<dbReference type="EMBL" id="PYDT01000005">
    <property type="protein sequence ID" value="THU59254.1"/>
    <property type="molecule type" value="Genomic_DNA"/>
</dbReference>
<feature type="region of interest" description="Disordered" evidence="1">
    <location>
        <begin position="69"/>
        <end position="166"/>
    </location>
</feature>
<dbReference type="Pfam" id="PF15365">
    <property type="entry name" value="PNRC"/>
    <property type="match status" value="1"/>
</dbReference>
<comment type="caution">
    <text evidence="2">The sequence shown here is derived from an EMBL/GenBank/DDBJ whole genome shotgun (WGS) entry which is preliminary data.</text>
</comment>
<dbReference type="PANTHER" id="PTHR35306:SF1">
    <property type="entry name" value="VQ DOMAIN-CONTAINING PROTEIN"/>
    <property type="match status" value="1"/>
</dbReference>
<dbReference type="GO" id="GO:0016071">
    <property type="term" value="P:mRNA metabolic process"/>
    <property type="evidence" value="ECO:0007669"/>
    <property type="project" value="UniProtKB-ARBA"/>
</dbReference>
<proteinExistence type="predicted"/>
<dbReference type="PANTHER" id="PTHR35306">
    <property type="entry name" value="BNAA03G57290D PROTEIN"/>
    <property type="match status" value="1"/>
</dbReference>
<keyword evidence="3" id="KW-1185">Reference proteome</keyword>
<sequence length="166" mass="18187">MLDDTEQETTKSVMKGEHRWEALKQQLCDALEWGRQLEDQLLRFILLRTVARRERRSFSFDTYLISSFGCGKSQASRNDGVGFKGRNSRPSQSSAGILPKPSSGSYSKPTTRGGKTKGVNLQPSPQGATSGDKPTCPELWAGPSFSNSPAPSSLPIPKFSVPQKPK</sequence>
<dbReference type="STRING" id="52838.A0A4S8JDP7"/>